<evidence type="ECO:0000256" key="1">
    <source>
        <dbReference type="ARBA" id="ARBA00004668"/>
    </source>
</evidence>
<dbReference type="CDD" id="cd02940">
    <property type="entry name" value="DHPD_FMN"/>
    <property type="match status" value="1"/>
</dbReference>
<proteinExistence type="predicted"/>
<evidence type="ECO:0000256" key="2">
    <source>
        <dbReference type="ARBA" id="ARBA00013004"/>
    </source>
</evidence>
<dbReference type="GO" id="GO:0006210">
    <property type="term" value="P:thymine catabolic process"/>
    <property type="evidence" value="ECO:0007669"/>
    <property type="project" value="TreeGrafter"/>
</dbReference>
<dbReference type="GO" id="GO:0017113">
    <property type="term" value="F:dihydropyrimidine dehydrogenase (NADP+) activity"/>
    <property type="evidence" value="ECO:0007669"/>
    <property type="project" value="UniProtKB-EC"/>
</dbReference>
<evidence type="ECO:0000259" key="4">
    <source>
        <dbReference type="Pfam" id="PF01180"/>
    </source>
</evidence>
<dbReference type="InterPro" id="IPR005720">
    <property type="entry name" value="Dihydroorotate_DH_cat"/>
</dbReference>
<evidence type="ECO:0000313" key="5">
    <source>
        <dbReference type="EMBL" id="KAK2078999.1"/>
    </source>
</evidence>
<comment type="caution">
    <text evidence="5">The sequence shown here is derived from an EMBL/GenBank/DDBJ whole genome shotgun (WGS) entry which is preliminary data.</text>
</comment>
<organism evidence="5 6">
    <name type="scientific">Prototheca wickerhamii</name>
    <dbReference type="NCBI Taxonomy" id="3111"/>
    <lineage>
        <taxon>Eukaryota</taxon>
        <taxon>Viridiplantae</taxon>
        <taxon>Chlorophyta</taxon>
        <taxon>core chlorophytes</taxon>
        <taxon>Trebouxiophyceae</taxon>
        <taxon>Chlorellales</taxon>
        <taxon>Chlorellaceae</taxon>
        <taxon>Prototheca</taxon>
    </lineage>
</organism>
<dbReference type="PANTHER" id="PTHR43073:SF2">
    <property type="entry name" value="DIHYDROPYRIMIDINE DEHYDROGENASE [NADP(+)]"/>
    <property type="match status" value="1"/>
</dbReference>
<protein>
    <recommendedName>
        <fullName evidence="2">dihydropyrimidine dehydrogenase (NADP(+))</fullName>
        <ecNumber evidence="2">1.3.1.2</ecNumber>
    </recommendedName>
</protein>
<dbReference type="Gene3D" id="3.20.20.70">
    <property type="entry name" value="Aldolase class I"/>
    <property type="match status" value="1"/>
</dbReference>
<gene>
    <name evidence="5" type="primary">PYD1</name>
    <name evidence="5" type="ORF">QBZ16_002689</name>
</gene>
<keyword evidence="3" id="KW-0560">Oxidoreductase</keyword>
<keyword evidence="6" id="KW-1185">Reference proteome</keyword>
<dbReference type="EMBL" id="JASFZW010000003">
    <property type="protein sequence ID" value="KAK2078999.1"/>
    <property type="molecule type" value="Genomic_DNA"/>
</dbReference>
<accession>A0AAD9IKS6</accession>
<dbReference type="FunFam" id="3.20.20.70:FF:000121">
    <property type="entry name" value="Dihydropyrimidine dehydrogenase (NADP(+)), chloroplastic"/>
    <property type="match status" value="1"/>
</dbReference>
<dbReference type="GO" id="GO:0002058">
    <property type="term" value="F:uracil binding"/>
    <property type="evidence" value="ECO:0007669"/>
    <property type="project" value="TreeGrafter"/>
</dbReference>
<dbReference type="Pfam" id="PF01180">
    <property type="entry name" value="DHO_dh"/>
    <property type="match status" value="1"/>
</dbReference>
<reference evidence="5" key="1">
    <citation type="submission" date="2021-01" db="EMBL/GenBank/DDBJ databases">
        <authorList>
            <person name="Eckstrom K.M.E."/>
        </authorList>
    </citation>
    <scope>NUCLEOTIDE SEQUENCE</scope>
    <source>
        <strain evidence="5">UVCC 0001</strain>
    </source>
</reference>
<evidence type="ECO:0000313" key="6">
    <source>
        <dbReference type="Proteomes" id="UP001255856"/>
    </source>
</evidence>
<dbReference type="EC" id="1.3.1.2" evidence="2"/>
<dbReference type="PANTHER" id="PTHR43073">
    <property type="entry name" value="DIHYDROPYRIMIDINE DEHYDROGENASE [NADP(+)]"/>
    <property type="match status" value="1"/>
</dbReference>
<sequence length="387" mass="41155">MRARCSKDGRVTEGPDLSVTVNGMTLPNPFVIASGPPGTNFAVMKRAFEDGWGAVIAKTVSLDAAKVINVTPRYAKLYAPGGSGKDVIGWENIELISDRPFETMLAEFKRLKQEFPERVLIASIMEECSRGAWEEIVGRCEEVGVDGFEINFSCPHGMPERRMGMAMGQDPELLAEVCSWVNAVATKPVWAKMTPNITDIAVPAAAALEAGCEGVSAINTITSVMGVDLKTLRPQPSVQGHTTPGGYSFTAVKPIALAKVMSVAKTIQAKGAPGASLSGIGGVASGYDAAEFILVGSDTVQASCSGGGVCTGVMLHGYGFVRQLCAELQDFMHQHDFKSIAEFKGKFLVRLQKEAVEKKKAARVGLARDDDWSGDGFVAEAESMVAQ</sequence>
<dbReference type="NCBIfam" id="NF006183">
    <property type="entry name" value="PRK08318.1"/>
    <property type="match status" value="1"/>
</dbReference>
<dbReference type="AlphaFoldDB" id="A0AAD9IKS6"/>
<name>A0AAD9IKS6_PROWI</name>
<dbReference type="GO" id="GO:0005737">
    <property type="term" value="C:cytoplasm"/>
    <property type="evidence" value="ECO:0007669"/>
    <property type="project" value="InterPro"/>
</dbReference>
<dbReference type="InterPro" id="IPR013785">
    <property type="entry name" value="Aldolase_TIM"/>
</dbReference>
<dbReference type="Proteomes" id="UP001255856">
    <property type="component" value="Unassembled WGS sequence"/>
</dbReference>
<evidence type="ECO:0000256" key="3">
    <source>
        <dbReference type="ARBA" id="ARBA00023002"/>
    </source>
</evidence>
<feature type="domain" description="Dihydroorotate dehydrogenase catalytic" evidence="4">
    <location>
        <begin position="17"/>
        <end position="332"/>
    </location>
</feature>
<dbReference type="GO" id="GO:0050661">
    <property type="term" value="F:NADP binding"/>
    <property type="evidence" value="ECO:0007669"/>
    <property type="project" value="TreeGrafter"/>
</dbReference>
<dbReference type="GO" id="GO:0006212">
    <property type="term" value="P:uracil catabolic process"/>
    <property type="evidence" value="ECO:0007669"/>
    <property type="project" value="TreeGrafter"/>
</dbReference>
<dbReference type="SUPFAM" id="SSF51395">
    <property type="entry name" value="FMN-linked oxidoreductases"/>
    <property type="match status" value="1"/>
</dbReference>
<comment type="pathway">
    <text evidence="1">Amino-acid biosynthesis; beta-alanine biosynthesis.</text>
</comment>